<dbReference type="KEGG" id="sgm:GCM10017557_00050"/>
<dbReference type="AlphaFoldDB" id="A0A7G1NU87"/>
<feature type="region of interest" description="Disordered" evidence="1">
    <location>
        <begin position="159"/>
        <end position="242"/>
    </location>
</feature>
<evidence type="ECO:0000313" key="2">
    <source>
        <dbReference type="EMBL" id="BCL25146.1"/>
    </source>
</evidence>
<dbReference type="EMBL" id="AP023440">
    <property type="protein sequence ID" value="BCL25146.1"/>
    <property type="molecule type" value="Genomic_DNA"/>
</dbReference>
<evidence type="ECO:0000256" key="1">
    <source>
        <dbReference type="SAM" id="MobiDB-lite"/>
    </source>
</evidence>
<feature type="compositionally biased region" description="Basic and acidic residues" evidence="1">
    <location>
        <begin position="233"/>
        <end position="242"/>
    </location>
</feature>
<proteinExistence type="predicted"/>
<organism evidence="2 3">
    <name type="scientific">Streptomyces aurantiacus</name>
    <dbReference type="NCBI Taxonomy" id="47760"/>
    <lineage>
        <taxon>Bacteria</taxon>
        <taxon>Bacillati</taxon>
        <taxon>Actinomycetota</taxon>
        <taxon>Actinomycetes</taxon>
        <taxon>Kitasatosporales</taxon>
        <taxon>Streptomycetaceae</taxon>
        <taxon>Streptomyces</taxon>
        <taxon>Streptomyces aurantiacus group</taxon>
    </lineage>
</organism>
<evidence type="ECO:0000313" key="3">
    <source>
        <dbReference type="Proteomes" id="UP000516444"/>
    </source>
</evidence>
<dbReference type="Proteomes" id="UP000516444">
    <property type="component" value="Chromosome"/>
</dbReference>
<sequence>MEKSANSTSVKAIRGVSTSASVPEVGMAQGTGEDHHLLLLAPAGIPGGEQLAGHFSDRYWVISRTRGSSDEPAGAANPNRALVWKTNPSDSVRARRRARTRGCHRALTASSISPACTALGRRRIPGRVVTHLCTVRWEIPRRTATFFVEPFLRPEQETHSGILRRHRTGQQRPLEPFDDLTMPAPERFSTAMTGARRPSALPDLSHQAALPGQFRHSQDTSCGSAKESAVTQAREHPFPKQP</sequence>
<protein>
    <submittedName>
        <fullName evidence="2">Uncharacterized protein</fullName>
    </submittedName>
</protein>
<reference evidence="2 3" key="1">
    <citation type="journal article" date="2014" name="Int. J. Syst. Evol. Microbiol.">
        <title>Complete genome sequence of Corynebacterium casei LMG S-19264T (=DSM 44701T), isolated from a smear-ripened cheese.</title>
        <authorList>
            <consortium name="US DOE Joint Genome Institute (JGI-PGF)"/>
            <person name="Walter F."/>
            <person name="Albersmeier A."/>
            <person name="Kalinowski J."/>
            <person name="Ruckert C."/>
        </authorList>
    </citation>
    <scope>NUCLEOTIDE SEQUENCE [LARGE SCALE GENOMIC DNA]</scope>
    <source>
        <strain evidence="2 3">JCM 4677</strain>
    </source>
</reference>
<accession>A0A7G1NU87</accession>
<name>A0A7G1NU87_9ACTN</name>
<keyword evidence="3" id="KW-1185">Reference proteome</keyword>
<gene>
    <name evidence="2" type="ORF">GCM10017557_00050</name>
</gene>